<evidence type="ECO:0000259" key="2">
    <source>
        <dbReference type="Pfam" id="PF01979"/>
    </source>
</evidence>
<accession>A0ABU4MZI3</accession>
<dbReference type="InterPro" id="IPR006680">
    <property type="entry name" value="Amidohydro-rel"/>
</dbReference>
<dbReference type="PANTHER" id="PTHR43794:SF11">
    <property type="entry name" value="AMIDOHYDROLASE-RELATED DOMAIN-CONTAINING PROTEIN"/>
    <property type="match status" value="1"/>
</dbReference>
<feature type="domain" description="Amidohydrolase-related" evidence="2">
    <location>
        <begin position="248"/>
        <end position="363"/>
    </location>
</feature>
<name>A0ABU4MZI3_9ACTN</name>
<protein>
    <submittedName>
        <fullName evidence="3">Amidohydrolase family protein</fullName>
    </submittedName>
</protein>
<dbReference type="SUPFAM" id="SSF51338">
    <property type="entry name" value="Composite domain of metallo-dependent hydrolases"/>
    <property type="match status" value="1"/>
</dbReference>
<dbReference type="CDD" id="cd01292">
    <property type="entry name" value="metallo-dependent_hydrolases"/>
    <property type="match status" value="1"/>
</dbReference>
<dbReference type="InterPro" id="IPR032466">
    <property type="entry name" value="Metal_Hydrolase"/>
</dbReference>
<evidence type="ECO:0000256" key="1">
    <source>
        <dbReference type="ARBA" id="ARBA00022801"/>
    </source>
</evidence>
<evidence type="ECO:0000313" key="4">
    <source>
        <dbReference type="Proteomes" id="UP001282474"/>
    </source>
</evidence>
<dbReference type="RefSeq" id="WP_196790049.1">
    <property type="nucleotide sequence ID" value="NZ_JABXWF010000025.1"/>
</dbReference>
<dbReference type="InterPro" id="IPR050287">
    <property type="entry name" value="MTA/SAH_deaminase"/>
</dbReference>
<dbReference type="EMBL" id="JARAWJ010000030">
    <property type="protein sequence ID" value="MDX3041765.1"/>
    <property type="molecule type" value="Genomic_DNA"/>
</dbReference>
<dbReference type="Gene3D" id="3.20.20.140">
    <property type="entry name" value="Metal-dependent hydrolases"/>
    <property type="match status" value="1"/>
</dbReference>
<reference evidence="3 4" key="1">
    <citation type="journal article" date="2023" name="Microb. Genom.">
        <title>Mesoterricola silvestris gen. nov., sp. nov., Mesoterricola sediminis sp. nov., Geothrix oryzae sp. nov., Geothrix edaphica sp. nov., Geothrix rubra sp. nov., and Geothrix limicola sp. nov., six novel members of Acidobacteriota isolated from soils.</title>
        <authorList>
            <person name="Weisberg A.J."/>
            <person name="Pearce E."/>
            <person name="Kramer C.G."/>
            <person name="Chang J.H."/>
            <person name="Clarke C.R."/>
        </authorList>
    </citation>
    <scope>NUCLEOTIDE SEQUENCE [LARGE SCALE GENOMIC DNA]</scope>
    <source>
        <strain evidence="3 4">NE20-4-1</strain>
    </source>
</reference>
<organism evidence="3 4">
    <name type="scientific">Streptomyces caniscabiei</name>
    <dbReference type="NCBI Taxonomy" id="2746961"/>
    <lineage>
        <taxon>Bacteria</taxon>
        <taxon>Bacillati</taxon>
        <taxon>Actinomycetota</taxon>
        <taxon>Actinomycetes</taxon>
        <taxon>Kitasatosporales</taxon>
        <taxon>Streptomycetaceae</taxon>
        <taxon>Streptomyces</taxon>
    </lineage>
</organism>
<evidence type="ECO:0000313" key="3">
    <source>
        <dbReference type="EMBL" id="MDX3041765.1"/>
    </source>
</evidence>
<dbReference type="Proteomes" id="UP001282474">
    <property type="component" value="Unassembled WGS sequence"/>
</dbReference>
<proteinExistence type="predicted"/>
<sequence>MSTLDIINLAGAVSGRLGDPLMPIESVRCVDGQIAALGADGAAGDADVTLDANGAILAPGLIDTHVHVTFGDWTPRQQTVGWIESYMHGGTTLMMSASEIHVPGRPSDRAGLKGLAIAAQRSWENIRPGGVKVLGGSVIISPSLKEEDFAELAAERVGLAKVGFGAFESQSEAAPLVRAAQAAGFIVMNHTGGASVPGSAAVSLDDVITLGCDIVGHANGGTTSLPDEHLKAVFEAPGALQLVQAGNLRSSLLMLEIAKERDELDRILIATDSPTGTGVMPLGMIKTVAEFSSLGGISATDALALATGNGGRVLRRREGVIEIGRPADFVLMQPPTGGVATDALSAIERGDIPGIAGVVIDGDVRALRSRNSPAPARFATQRS</sequence>
<dbReference type="SUPFAM" id="SSF51556">
    <property type="entry name" value="Metallo-dependent hydrolases"/>
    <property type="match status" value="1"/>
</dbReference>
<dbReference type="InterPro" id="IPR011059">
    <property type="entry name" value="Metal-dep_hydrolase_composite"/>
</dbReference>
<dbReference type="Gene3D" id="2.30.40.10">
    <property type="entry name" value="Urease, subunit C, domain 1"/>
    <property type="match status" value="1"/>
</dbReference>
<dbReference type="Pfam" id="PF01979">
    <property type="entry name" value="Amidohydro_1"/>
    <property type="match status" value="1"/>
</dbReference>
<keyword evidence="1" id="KW-0378">Hydrolase</keyword>
<comment type="caution">
    <text evidence="3">The sequence shown here is derived from an EMBL/GenBank/DDBJ whole genome shotgun (WGS) entry which is preliminary data.</text>
</comment>
<dbReference type="PANTHER" id="PTHR43794">
    <property type="entry name" value="AMINOHYDROLASE SSNA-RELATED"/>
    <property type="match status" value="1"/>
</dbReference>
<gene>
    <name evidence="3" type="ORF">PV383_31950</name>
</gene>
<keyword evidence="4" id="KW-1185">Reference proteome</keyword>